<feature type="compositionally biased region" description="Basic and acidic residues" evidence="1">
    <location>
        <begin position="98"/>
        <end position="108"/>
    </location>
</feature>
<dbReference type="Proteomes" id="UP000596351">
    <property type="component" value="Chromosome"/>
</dbReference>
<protein>
    <recommendedName>
        <fullName evidence="4">DUF4169 family protein</fullName>
    </recommendedName>
</protein>
<evidence type="ECO:0008006" key="4">
    <source>
        <dbReference type="Google" id="ProtNLM"/>
    </source>
</evidence>
<evidence type="ECO:0000313" key="2">
    <source>
        <dbReference type="EMBL" id="QRF51618.1"/>
    </source>
</evidence>
<evidence type="ECO:0000256" key="1">
    <source>
        <dbReference type="SAM" id="MobiDB-lite"/>
    </source>
</evidence>
<dbReference type="EMBL" id="CP032405">
    <property type="protein sequence ID" value="QRF51618.1"/>
    <property type="molecule type" value="Genomic_DNA"/>
</dbReference>
<sequence length="118" mass="12545">MGLCDFSSIGYHALMTNDPENKGGADEDVIEAARLADRGKRALSDAEARRRERAAAKLRENLARRKQQSRARRAGEAEDGIGLPAARAASQDMGLEAGHAEAEADKSDPAVNSSKPGD</sequence>
<evidence type="ECO:0000313" key="3">
    <source>
        <dbReference type="Proteomes" id="UP000596351"/>
    </source>
</evidence>
<accession>A0ABX7EWJ2</accession>
<keyword evidence="3" id="KW-1185">Reference proteome</keyword>
<proteinExistence type="predicted"/>
<feature type="region of interest" description="Disordered" evidence="1">
    <location>
        <begin position="59"/>
        <end position="118"/>
    </location>
</feature>
<organism evidence="2 3">
    <name type="scientific">Rhizobium rosettiformans</name>
    <dbReference type="NCBI Taxonomy" id="1368430"/>
    <lineage>
        <taxon>Bacteria</taxon>
        <taxon>Pseudomonadati</taxon>
        <taxon>Pseudomonadota</taxon>
        <taxon>Alphaproteobacteria</taxon>
        <taxon>Hyphomicrobiales</taxon>
        <taxon>Rhizobiaceae</taxon>
        <taxon>Rhizobium/Agrobacterium group</taxon>
        <taxon>Rhizobium</taxon>
    </lineage>
</organism>
<reference evidence="2 3" key="1">
    <citation type="submission" date="2018-09" db="EMBL/GenBank/DDBJ databases">
        <title>Rhizobium sp. MAE2-X.</title>
        <authorList>
            <person name="Lee Y."/>
            <person name="Jeon C.O."/>
        </authorList>
    </citation>
    <scope>NUCLEOTIDE SEQUENCE [LARGE SCALE GENOMIC DNA]</scope>
    <source>
        <strain evidence="2 3">MAE2-X</strain>
    </source>
</reference>
<gene>
    <name evidence="2" type="ORF">D4A92_09320</name>
</gene>
<name>A0ABX7EWJ2_9HYPH</name>